<dbReference type="Proteomes" id="UP000526734">
    <property type="component" value="Unassembled WGS sequence"/>
</dbReference>
<sequence length="286" mass="31752">MPGAFTDRKAQERYFAVYAEVLRKWPVPAEELDIPTKFGPTRVRRSGPGHGTPIVLLHGIMGSSLSWYPHLAELAARHPVYAVDSIGEPGHSVETEPASTDDDLAEWLSEVLAALDQEKAYLAGVSRGGYLALNLATRSTDRIAGVIGLEPAGFAELSVPKFILWSMKEIFPWLLPAAIQRRIIDGDPAVRRTLRPLLFATFKYKAQLPPQRVFADDELRAIDVPVQLVLGARSHIHRAREVAARVAKLNPRIRTEIVPRTTHALTLQQPELVTTHVLDFVEADRT</sequence>
<proteinExistence type="predicted"/>
<dbReference type="Gene3D" id="3.40.50.1820">
    <property type="entry name" value="alpha/beta hydrolase"/>
    <property type="match status" value="1"/>
</dbReference>
<organism evidence="2 3">
    <name type="scientific">Amycolatopsis dendrobii</name>
    <dbReference type="NCBI Taxonomy" id="2760662"/>
    <lineage>
        <taxon>Bacteria</taxon>
        <taxon>Bacillati</taxon>
        <taxon>Actinomycetota</taxon>
        <taxon>Actinomycetes</taxon>
        <taxon>Pseudonocardiales</taxon>
        <taxon>Pseudonocardiaceae</taxon>
        <taxon>Amycolatopsis</taxon>
    </lineage>
</organism>
<dbReference type="InterPro" id="IPR000073">
    <property type="entry name" value="AB_hydrolase_1"/>
</dbReference>
<keyword evidence="3" id="KW-1185">Reference proteome</keyword>
<dbReference type="Pfam" id="PF00561">
    <property type="entry name" value="Abhydrolase_1"/>
    <property type="match status" value="1"/>
</dbReference>
<protein>
    <submittedName>
        <fullName evidence="2">Alpha/beta fold hydrolase</fullName>
    </submittedName>
</protein>
<keyword evidence="2" id="KW-0378">Hydrolase</keyword>
<evidence type="ECO:0000259" key="1">
    <source>
        <dbReference type="Pfam" id="PF00561"/>
    </source>
</evidence>
<dbReference type="SUPFAM" id="SSF53474">
    <property type="entry name" value="alpha/beta-Hydrolases"/>
    <property type="match status" value="1"/>
</dbReference>
<name>A0A7W3ZD83_9PSEU</name>
<feature type="domain" description="AB hydrolase-1" evidence="1">
    <location>
        <begin position="53"/>
        <end position="202"/>
    </location>
</feature>
<evidence type="ECO:0000313" key="2">
    <source>
        <dbReference type="EMBL" id="MBB1157140.1"/>
    </source>
</evidence>
<comment type="caution">
    <text evidence="2">The sequence shown here is derived from an EMBL/GenBank/DDBJ whole genome shotgun (WGS) entry which is preliminary data.</text>
</comment>
<dbReference type="GO" id="GO:0016787">
    <property type="term" value="F:hydrolase activity"/>
    <property type="evidence" value="ECO:0007669"/>
    <property type="project" value="UniProtKB-KW"/>
</dbReference>
<evidence type="ECO:0000313" key="3">
    <source>
        <dbReference type="Proteomes" id="UP000526734"/>
    </source>
</evidence>
<reference evidence="2 3" key="1">
    <citation type="submission" date="2020-08" db="EMBL/GenBank/DDBJ databases">
        <title>Amycolatopsis sp. nov. DR6-1 isolated from Dendrobium heterocarpum.</title>
        <authorList>
            <person name="Tedsree N."/>
            <person name="Kuncharoen N."/>
            <person name="Likhitwitayawuid K."/>
            <person name="Tanasupawat S."/>
        </authorList>
    </citation>
    <scope>NUCLEOTIDE SEQUENCE [LARGE SCALE GENOMIC DNA]</scope>
    <source>
        <strain evidence="2 3">DR6-1</strain>
    </source>
</reference>
<dbReference type="InterPro" id="IPR029058">
    <property type="entry name" value="AB_hydrolase_fold"/>
</dbReference>
<dbReference type="PANTHER" id="PTHR43798">
    <property type="entry name" value="MONOACYLGLYCEROL LIPASE"/>
    <property type="match status" value="1"/>
</dbReference>
<dbReference type="RefSeq" id="WP_182894019.1">
    <property type="nucleotide sequence ID" value="NZ_JACGZW010000010.1"/>
</dbReference>
<dbReference type="AlphaFoldDB" id="A0A7W3ZD83"/>
<accession>A0A7W3ZD83</accession>
<gene>
    <name evidence="2" type="ORF">H4281_28685</name>
</gene>
<dbReference type="InterPro" id="IPR050266">
    <property type="entry name" value="AB_hydrolase_sf"/>
</dbReference>
<dbReference type="EMBL" id="JACGZW010000010">
    <property type="protein sequence ID" value="MBB1157140.1"/>
    <property type="molecule type" value="Genomic_DNA"/>
</dbReference>